<dbReference type="InterPro" id="IPR036388">
    <property type="entry name" value="WH-like_DNA-bd_sf"/>
</dbReference>
<dbReference type="Pfam" id="PF03551">
    <property type="entry name" value="PadR"/>
    <property type="match status" value="1"/>
</dbReference>
<dbReference type="AlphaFoldDB" id="A0A239JJW8"/>
<reference evidence="2 3" key="1">
    <citation type="submission" date="2017-06" db="EMBL/GenBank/DDBJ databases">
        <authorList>
            <person name="Kim H.J."/>
            <person name="Triplett B.A."/>
        </authorList>
    </citation>
    <scope>NUCLEOTIDE SEQUENCE [LARGE SCALE GENOMIC DNA]</scope>
    <source>
        <strain evidence="2 3">CGMCC 4.1858</strain>
    </source>
</reference>
<accession>A0A239JJW8</accession>
<dbReference type="OrthoDB" id="3186544at2"/>
<dbReference type="InterPro" id="IPR036390">
    <property type="entry name" value="WH_DNA-bd_sf"/>
</dbReference>
<evidence type="ECO:0000259" key="1">
    <source>
        <dbReference type="Pfam" id="PF03551"/>
    </source>
</evidence>
<proteinExistence type="predicted"/>
<dbReference type="InterPro" id="IPR005149">
    <property type="entry name" value="Tscrpt_reg_PadR_N"/>
</dbReference>
<gene>
    <name evidence="2" type="ORF">SAMN05216252_11364</name>
</gene>
<name>A0A239JJW8_9ACTN</name>
<dbReference type="PANTHER" id="PTHR43252:SF6">
    <property type="entry name" value="NEGATIVE TRANSCRIPTION REGULATOR PADR"/>
    <property type="match status" value="1"/>
</dbReference>
<evidence type="ECO:0000313" key="3">
    <source>
        <dbReference type="Proteomes" id="UP000198280"/>
    </source>
</evidence>
<dbReference type="Proteomes" id="UP000198280">
    <property type="component" value="Unassembled WGS sequence"/>
</dbReference>
<evidence type="ECO:0000313" key="2">
    <source>
        <dbReference type="EMBL" id="SNT05872.1"/>
    </source>
</evidence>
<feature type="domain" description="Transcription regulator PadR N-terminal" evidence="1">
    <location>
        <begin position="12"/>
        <end position="83"/>
    </location>
</feature>
<dbReference type="PANTHER" id="PTHR43252">
    <property type="entry name" value="TRANSCRIPTIONAL REGULATOR YQJI"/>
    <property type="match status" value="1"/>
</dbReference>
<organism evidence="2 3">
    <name type="scientific">Actinacidiphila glaucinigra</name>
    <dbReference type="NCBI Taxonomy" id="235986"/>
    <lineage>
        <taxon>Bacteria</taxon>
        <taxon>Bacillati</taxon>
        <taxon>Actinomycetota</taxon>
        <taxon>Actinomycetes</taxon>
        <taxon>Kitasatosporales</taxon>
        <taxon>Streptomycetaceae</taxon>
        <taxon>Actinacidiphila</taxon>
    </lineage>
</organism>
<protein>
    <submittedName>
        <fullName evidence="2">Transcriptional regulator, PadR family</fullName>
    </submittedName>
</protein>
<dbReference type="SUPFAM" id="SSF46785">
    <property type="entry name" value="Winged helix' DNA-binding domain"/>
    <property type="match status" value="1"/>
</dbReference>
<keyword evidence="3" id="KW-1185">Reference proteome</keyword>
<sequence>MPTALPVSAYVVLGLLGRHDGATPYQLDQRIRQSIGHFWVFPRSQLYAEAGRLVRRGLVVERQEEGGRHRRTLSLTEEGRRELCRWLAAPTRAITEIHDEGLLRLYFQPQTCEAGIDADATGAATGAADTVDAIGRLAAEQIRAHEGQLDEYGRLVASGTLPAGSPQRATVEVGLRFERMIIDFWREIAASPAHLVGEGGAET</sequence>
<dbReference type="EMBL" id="FZOF01000013">
    <property type="protein sequence ID" value="SNT05872.1"/>
    <property type="molecule type" value="Genomic_DNA"/>
</dbReference>
<dbReference type="Gene3D" id="1.10.10.10">
    <property type="entry name" value="Winged helix-like DNA-binding domain superfamily/Winged helix DNA-binding domain"/>
    <property type="match status" value="1"/>
</dbReference>
<dbReference type="RefSeq" id="WP_089226021.1">
    <property type="nucleotide sequence ID" value="NZ_FZOF01000013.1"/>
</dbReference>